<evidence type="ECO:0000256" key="1">
    <source>
        <dbReference type="SAM" id="MobiDB-lite"/>
    </source>
</evidence>
<keyword evidence="4" id="KW-1185">Reference proteome</keyword>
<dbReference type="EMBL" id="JAWXYB010000018">
    <property type="protein sequence ID" value="MDX5932902.1"/>
    <property type="molecule type" value="Genomic_DNA"/>
</dbReference>
<name>A0AAW9DX90_ACIAO</name>
<reference evidence="3 4" key="1">
    <citation type="submission" date="2023-11" db="EMBL/GenBank/DDBJ databases">
        <title>MicrobeMod: A computational toolkit for identifying prokaryotic methylation and restriction-modification with nanopore sequencing.</title>
        <authorList>
            <person name="Crits-Christoph A."/>
            <person name="Kang S.C."/>
            <person name="Lee H."/>
            <person name="Ostrov N."/>
        </authorList>
    </citation>
    <scope>NUCLEOTIDE SEQUENCE [LARGE SCALE GENOMIC DNA]</scope>
    <source>
        <strain evidence="3 4">DSMZ 700</strain>
    </source>
</reference>
<dbReference type="Proteomes" id="UP001279553">
    <property type="component" value="Unassembled WGS sequence"/>
</dbReference>
<evidence type="ECO:0000313" key="4">
    <source>
        <dbReference type="Proteomes" id="UP001279553"/>
    </source>
</evidence>
<feature type="domain" description="Novel toxin 15" evidence="2">
    <location>
        <begin position="49"/>
        <end position="203"/>
    </location>
</feature>
<feature type="compositionally biased region" description="Basic and acidic residues" evidence="1">
    <location>
        <begin position="70"/>
        <end position="82"/>
    </location>
</feature>
<feature type="compositionally biased region" description="Basic and acidic residues" evidence="1">
    <location>
        <begin position="190"/>
        <end position="202"/>
    </location>
</feature>
<dbReference type="Pfam" id="PF15604">
    <property type="entry name" value="Ntox15"/>
    <property type="match status" value="1"/>
</dbReference>
<accession>A0AAW9DX90</accession>
<sequence>MGVLAVTAAEVLRAHEASESQLSSRDTAKPSVDCAEAIPCFETPKGQSTKDMAQQLKDQQDTINDQSPEEMQKRLDEADSRRQTTGSYRPEGDANARENACSNYQTDRQAELESQFQEEGLTPEEAAKEAATQTAKEMAGMDATHALDAIAGGAQGDSLTMANRSINRSIGAQWKSRVKALKKAVKQALKRGDKHMDVKLEPCEDEPES</sequence>
<comment type="caution">
    <text evidence="3">The sequence shown here is derived from an EMBL/GenBank/DDBJ whole genome shotgun (WGS) entry which is preliminary data.</text>
</comment>
<evidence type="ECO:0000259" key="2">
    <source>
        <dbReference type="Pfam" id="PF15604"/>
    </source>
</evidence>
<gene>
    <name evidence="3" type="ORF">SIL87_19295</name>
</gene>
<dbReference type="InterPro" id="IPR028949">
    <property type="entry name" value="Ntox15"/>
</dbReference>
<feature type="region of interest" description="Disordered" evidence="1">
    <location>
        <begin position="40"/>
        <end position="138"/>
    </location>
</feature>
<dbReference type="AlphaFoldDB" id="A0AAW9DX90"/>
<feature type="compositionally biased region" description="Low complexity" evidence="1">
    <location>
        <begin position="129"/>
        <end position="138"/>
    </location>
</feature>
<organism evidence="3 4">
    <name type="scientific">Acidiphilium acidophilum</name>
    <name type="common">Thiobacillus acidophilus</name>
    <dbReference type="NCBI Taxonomy" id="76588"/>
    <lineage>
        <taxon>Bacteria</taxon>
        <taxon>Pseudomonadati</taxon>
        <taxon>Pseudomonadota</taxon>
        <taxon>Alphaproteobacteria</taxon>
        <taxon>Acetobacterales</taxon>
        <taxon>Acidocellaceae</taxon>
        <taxon>Acidiphilium</taxon>
    </lineage>
</organism>
<protein>
    <submittedName>
        <fullName evidence="3">Polymorphic toxin type 15 domain-containing protein</fullName>
    </submittedName>
</protein>
<feature type="region of interest" description="Disordered" evidence="1">
    <location>
        <begin position="189"/>
        <end position="209"/>
    </location>
</feature>
<evidence type="ECO:0000313" key="3">
    <source>
        <dbReference type="EMBL" id="MDX5932902.1"/>
    </source>
</evidence>
<feature type="compositionally biased region" description="Polar residues" evidence="1">
    <location>
        <begin position="100"/>
        <end position="117"/>
    </location>
</feature>
<proteinExistence type="predicted"/>